<keyword evidence="8" id="KW-1185">Reference proteome</keyword>
<evidence type="ECO:0000259" key="5">
    <source>
        <dbReference type="Pfam" id="PF01526"/>
    </source>
</evidence>
<evidence type="ECO:0000256" key="2">
    <source>
        <dbReference type="ARBA" id="ARBA00022578"/>
    </source>
</evidence>
<dbReference type="EMBL" id="AP027080">
    <property type="protein sequence ID" value="BDU73162.1"/>
    <property type="molecule type" value="Genomic_DNA"/>
</dbReference>
<feature type="domain" description="DUF4158" evidence="6">
    <location>
        <begin position="3"/>
        <end position="143"/>
    </location>
</feature>
<dbReference type="GO" id="GO:0003677">
    <property type="term" value="F:DNA binding"/>
    <property type="evidence" value="ECO:0007669"/>
    <property type="project" value="UniProtKB-KW"/>
</dbReference>
<dbReference type="InterPro" id="IPR047653">
    <property type="entry name" value="Tn3-like_transpos"/>
</dbReference>
<feature type="domain" description="Tn3 transposase DDE" evidence="5">
    <location>
        <begin position="575"/>
        <end position="962"/>
    </location>
</feature>
<dbReference type="GO" id="GO:0004803">
    <property type="term" value="F:transposase activity"/>
    <property type="evidence" value="ECO:0007669"/>
    <property type="project" value="InterPro"/>
</dbReference>
<evidence type="ECO:0000256" key="3">
    <source>
        <dbReference type="ARBA" id="ARBA00023125"/>
    </source>
</evidence>
<reference evidence="8" key="1">
    <citation type="journal article" date="2023" name="Int. J. Syst. Evol. Microbiol.">
        <title>Mesoterricola silvestris gen. nov., sp. nov., Mesoterricola sediminis sp. nov., Geothrix oryzae sp. nov., Geothrix edaphica sp. nov., Geothrix rubra sp. nov., and Geothrix limicola sp. nov., six novel members of Acidobacteriota isolated from soils.</title>
        <authorList>
            <person name="Itoh H."/>
            <person name="Sugisawa Y."/>
            <person name="Mise K."/>
            <person name="Xu Z."/>
            <person name="Kuniyasu M."/>
            <person name="Ushijima N."/>
            <person name="Kawano K."/>
            <person name="Kobayashi E."/>
            <person name="Shiratori Y."/>
            <person name="Masuda Y."/>
            <person name="Senoo K."/>
        </authorList>
    </citation>
    <scope>NUCLEOTIDE SEQUENCE [LARGE SCALE GENOMIC DNA]</scope>
    <source>
        <strain evidence="8">W79</strain>
    </source>
</reference>
<dbReference type="AlphaFoldDB" id="A0AA48KAC2"/>
<dbReference type="Pfam" id="PF01526">
    <property type="entry name" value="DDE_Tnp_Tn3"/>
    <property type="match status" value="1"/>
</dbReference>
<dbReference type="InterPro" id="IPR025296">
    <property type="entry name" value="DUF4158"/>
</dbReference>
<evidence type="ECO:0000256" key="4">
    <source>
        <dbReference type="ARBA" id="ARBA00023172"/>
    </source>
</evidence>
<dbReference type="GO" id="GO:0006313">
    <property type="term" value="P:DNA transposition"/>
    <property type="evidence" value="ECO:0007669"/>
    <property type="project" value="InterPro"/>
</dbReference>
<dbReference type="RefSeq" id="WP_316411805.1">
    <property type="nucleotide sequence ID" value="NZ_AP027080.1"/>
</dbReference>
<gene>
    <name evidence="7" type="ORF">METEAL_23360</name>
</gene>
<accession>A0AA48KAC2</accession>
<name>A0AA48KAC2_9BACT</name>
<evidence type="ECO:0000259" key="6">
    <source>
        <dbReference type="Pfam" id="PF13700"/>
    </source>
</evidence>
<dbReference type="Pfam" id="PF13700">
    <property type="entry name" value="DUF4158"/>
    <property type="match status" value="1"/>
</dbReference>
<evidence type="ECO:0000313" key="7">
    <source>
        <dbReference type="EMBL" id="BDU73162.1"/>
    </source>
</evidence>
<keyword evidence="4" id="KW-0233">DNA recombination</keyword>
<proteinExistence type="inferred from homology"/>
<dbReference type="Proteomes" id="UP001238179">
    <property type="component" value="Chromosome"/>
</dbReference>
<protein>
    <submittedName>
        <fullName evidence="7">Transposase</fullName>
    </submittedName>
</protein>
<evidence type="ECO:0000256" key="1">
    <source>
        <dbReference type="ARBA" id="ARBA00009402"/>
    </source>
</evidence>
<keyword evidence="2" id="KW-0815">Transposition</keyword>
<dbReference type="KEGG" id="msil:METEAL_23360"/>
<comment type="similarity">
    <text evidence="1">Belongs to the transposase 7 family.</text>
</comment>
<evidence type="ECO:0000313" key="8">
    <source>
        <dbReference type="Proteomes" id="UP001238179"/>
    </source>
</evidence>
<dbReference type="NCBIfam" id="NF033527">
    <property type="entry name" value="transpos_Tn3"/>
    <property type="match status" value="1"/>
</dbReference>
<sequence>MKRAWSEDDLAEMWFLWPPERTLLKNKTGATRLGFALLLKFFQLEGRFPSDAEEIPPMVVGFVAGQVEVDPAAFGHYPWEGATIKRHRAEIREWCGFREFTLADHEALKGWLVQEVIPQEHRPDRLTEAMNQWCRGLRIEPPAEEHGQRILNSALQGHETAFTQGSFGKLGRKALDRLDGLLKTQPSEDEPEWTPWQALKADPGKAGVESVKATASRLREVKAVGLPLGLFKDLPPKLIERYAMRAAVEEPHELRRHGGPLRATLLAAYLHRRGEELTDHLVDLLIETIQKMTKRAQKKVEEELAGQLQKVPGKVGVLVRMAEASLDSPEGAVKEVIYPVAPEKLLRSILQEIRTSGPAYQGTVRLVLKRSYGAHYRRMLPELLEALTFRCTNPRHQPVMEALTLLKTHLKTKGAAYPEGVEVPLDGVVRPAWMPHVVEAEGDPPKINRIAYEVCVLRALRERLRCREIWVEGSRRYRDPEEDLPQDFETKRPDYYAELGIPLDAKAFTDTIRSELAGALKALDEGMPANPKVRILPKKDGWISVTPFEALPDPENLGGLKREVGQRWPSTSLLDVLKEADFRTGFTQSFRSPTPRERMDPSTLRRRLLLCLYGLGTNTGLKSMAAEPEDDYKGLLYVRRRYLSIEGLRQAIAQVVNATLAARLPHIWGEGTTACASDSKQFGAWDQNLLTEWHHRYGGRGVMVYWHVEKKSVCIYSQFKRVSSSEASAMIEGVLRHCTEMEVERQFVDSHGQSEVAFAFCRLLGFELMPRIKAIHSQRLYRPEAGQGYPNLDLVMASRSINWELIEQQLDAMVKHAVAMKRGMADAESLLRRFTRANAPHPAYKALAELGKAIKTIFLCRYLASEDLRREVNEGLNVVESWNAANGFIFYGRGGELSTNRREDQEMGLLSLHLLQSSLVYINTLMIQRVLADDGWSERLTPRDLGALSPLLTQHINPYGRFELDLEARLELEA</sequence>
<dbReference type="InterPro" id="IPR002513">
    <property type="entry name" value="Tn3_Tnp_DDE_dom"/>
</dbReference>
<keyword evidence="3" id="KW-0238">DNA-binding</keyword>
<organism evidence="7 8">
    <name type="scientific">Mesoterricola silvestris</name>
    <dbReference type="NCBI Taxonomy" id="2927979"/>
    <lineage>
        <taxon>Bacteria</taxon>
        <taxon>Pseudomonadati</taxon>
        <taxon>Acidobacteriota</taxon>
        <taxon>Holophagae</taxon>
        <taxon>Holophagales</taxon>
        <taxon>Holophagaceae</taxon>
        <taxon>Mesoterricola</taxon>
    </lineage>
</organism>